<dbReference type="InterPro" id="IPR013189">
    <property type="entry name" value="Glyco_hydro_32_C"/>
</dbReference>
<protein>
    <recommendedName>
        <fullName evidence="11">Beta-fructofuranosidase</fullName>
    </recommendedName>
</protein>
<proteinExistence type="inferred from homology"/>
<keyword evidence="10" id="KW-1185">Reference proteome</keyword>
<dbReference type="Pfam" id="PF08244">
    <property type="entry name" value="Glyco_hydro_32C"/>
    <property type="match status" value="1"/>
</dbReference>
<feature type="domain" description="Glycosyl hydrolase family 32 C-terminal" evidence="8">
    <location>
        <begin position="444"/>
        <end position="636"/>
    </location>
</feature>
<dbReference type="InterPro" id="IPR013148">
    <property type="entry name" value="Glyco_hydro_32_N"/>
</dbReference>
<keyword evidence="3 4" id="KW-0326">Glycosidase</keyword>
<dbReference type="InterPro" id="IPR023296">
    <property type="entry name" value="Glyco_hydro_beta-prop_sf"/>
</dbReference>
<dbReference type="Pfam" id="PF00251">
    <property type="entry name" value="Glyco_hydro_32N"/>
    <property type="match status" value="1"/>
</dbReference>
<dbReference type="AlphaFoldDB" id="A0AAN7Q871"/>
<feature type="domain" description="Glycosyl hydrolase family 32 N-terminal" evidence="7">
    <location>
        <begin position="126"/>
        <end position="441"/>
    </location>
</feature>
<evidence type="ECO:0000256" key="6">
    <source>
        <dbReference type="SAM" id="Phobius"/>
    </source>
</evidence>
<evidence type="ECO:0000256" key="1">
    <source>
        <dbReference type="ARBA" id="ARBA00009902"/>
    </source>
</evidence>
<organism evidence="9 10">
    <name type="scientific">Trapa incisa</name>
    <dbReference type="NCBI Taxonomy" id="236973"/>
    <lineage>
        <taxon>Eukaryota</taxon>
        <taxon>Viridiplantae</taxon>
        <taxon>Streptophyta</taxon>
        <taxon>Embryophyta</taxon>
        <taxon>Tracheophyta</taxon>
        <taxon>Spermatophyta</taxon>
        <taxon>Magnoliopsida</taxon>
        <taxon>eudicotyledons</taxon>
        <taxon>Gunneridae</taxon>
        <taxon>Pentapetalae</taxon>
        <taxon>rosids</taxon>
        <taxon>malvids</taxon>
        <taxon>Myrtales</taxon>
        <taxon>Lythraceae</taxon>
        <taxon>Trapa</taxon>
    </lineage>
</organism>
<dbReference type="Gene3D" id="2.115.10.20">
    <property type="entry name" value="Glycosyl hydrolase domain, family 43"/>
    <property type="match status" value="1"/>
</dbReference>
<evidence type="ECO:0000256" key="5">
    <source>
        <dbReference type="SAM" id="MobiDB-lite"/>
    </source>
</evidence>
<dbReference type="InterPro" id="IPR001362">
    <property type="entry name" value="Glyco_hydro_32"/>
</dbReference>
<dbReference type="Proteomes" id="UP001345219">
    <property type="component" value="Chromosome 23"/>
</dbReference>
<evidence type="ECO:0000259" key="7">
    <source>
        <dbReference type="Pfam" id="PF00251"/>
    </source>
</evidence>
<name>A0AAN7Q871_9MYRT</name>
<evidence type="ECO:0000256" key="2">
    <source>
        <dbReference type="ARBA" id="ARBA00022801"/>
    </source>
</evidence>
<keyword evidence="6" id="KW-1133">Transmembrane helix</keyword>
<evidence type="ECO:0000256" key="4">
    <source>
        <dbReference type="RuleBase" id="RU362110"/>
    </source>
</evidence>
<evidence type="ECO:0008006" key="11">
    <source>
        <dbReference type="Google" id="ProtNLM"/>
    </source>
</evidence>
<dbReference type="EMBL" id="JAXIOK010000009">
    <property type="protein sequence ID" value="KAK4761581.1"/>
    <property type="molecule type" value="Genomic_DNA"/>
</dbReference>
<feature type="region of interest" description="Disordered" evidence="5">
    <location>
        <begin position="1"/>
        <end position="38"/>
    </location>
</feature>
<dbReference type="GO" id="GO:0004553">
    <property type="term" value="F:hydrolase activity, hydrolyzing O-glycosyl compounds"/>
    <property type="evidence" value="ECO:0007669"/>
    <property type="project" value="InterPro"/>
</dbReference>
<feature type="transmembrane region" description="Helical" evidence="6">
    <location>
        <begin position="45"/>
        <end position="70"/>
    </location>
</feature>
<evidence type="ECO:0000313" key="10">
    <source>
        <dbReference type="Proteomes" id="UP001345219"/>
    </source>
</evidence>
<dbReference type="InterPro" id="IPR013320">
    <property type="entry name" value="ConA-like_dom_sf"/>
</dbReference>
<dbReference type="InterPro" id="IPR018053">
    <property type="entry name" value="Glyco_hydro_32_AS"/>
</dbReference>
<gene>
    <name evidence="9" type="ORF">SAY87_029465</name>
</gene>
<evidence type="ECO:0000313" key="9">
    <source>
        <dbReference type="EMBL" id="KAK4761581.1"/>
    </source>
</evidence>
<dbReference type="FunFam" id="2.115.10.20:FF:000001">
    <property type="entry name" value="Beta-fructofuranosidase, insoluble isoenzyme CWINV1"/>
    <property type="match status" value="1"/>
</dbReference>
<dbReference type="InterPro" id="IPR050551">
    <property type="entry name" value="Fructan_Metab_Enzymes"/>
</dbReference>
<dbReference type="PANTHER" id="PTHR31953">
    <property type="entry name" value="BETA-FRUCTOFURANOSIDASE, INSOLUBLE ISOENZYME CWINV1-RELATED"/>
    <property type="match status" value="1"/>
</dbReference>
<comment type="caution">
    <text evidence="9">The sequence shown here is derived from an EMBL/GenBank/DDBJ whole genome shotgun (WGS) entry which is preliminary data.</text>
</comment>
<reference evidence="9 10" key="1">
    <citation type="journal article" date="2023" name="Hortic Res">
        <title>Pangenome of water caltrop reveals structural variations and asymmetric subgenome divergence after allopolyploidization.</title>
        <authorList>
            <person name="Zhang X."/>
            <person name="Chen Y."/>
            <person name="Wang L."/>
            <person name="Yuan Y."/>
            <person name="Fang M."/>
            <person name="Shi L."/>
            <person name="Lu R."/>
            <person name="Comes H.P."/>
            <person name="Ma Y."/>
            <person name="Chen Y."/>
            <person name="Huang G."/>
            <person name="Zhou Y."/>
            <person name="Zheng Z."/>
            <person name="Qiu Y."/>
        </authorList>
    </citation>
    <scope>NUCLEOTIDE SEQUENCE [LARGE SCALE GENOMIC DNA]</scope>
    <source>
        <tissue evidence="9">Roots</tissue>
    </source>
</reference>
<dbReference type="FunFam" id="2.60.120.560:FF:000002">
    <property type="entry name" value="Beta-fructofuranosidase, insoluble isoenzyme CWINV1"/>
    <property type="match status" value="1"/>
</dbReference>
<dbReference type="SUPFAM" id="SSF49899">
    <property type="entry name" value="Concanavalin A-like lectins/glucanases"/>
    <property type="match status" value="1"/>
</dbReference>
<evidence type="ECO:0000256" key="3">
    <source>
        <dbReference type="ARBA" id="ARBA00023295"/>
    </source>
</evidence>
<keyword evidence="6" id="KW-0472">Membrane</keyword>
<comment type="similarity">
    <text evidence="1 4">Belongs to the glycosyl hydrolase 32 family.</text>
</comment>
<keyword evidence="2 4" id="KW-0378">Hydrolase</keyword>
<dbReference type="CDD" id="cd18624">
    <property type="entry name" value="GH32_Fruct1-like"/>
    <property type="match status" value="1"/>
</dbReference>
<accession>A0AAN7Q871</accession>
<dbReference type="PROSITE" id="PS00609">
    <property type="entry name" value="GLYCOSYL_HYDROL_F32"/>
    <property type="match status" value="1"/>
</dbReference>
<dbReference type="GO" id="GO:0005975">
    <property type="term" value="P:carbohydrate metabolic process"/>
    <property type="evidence" value="ECO:0007669"/>
    <property type="project" value="InterPro"/>
</dbReference>
<keyword evidence="6" id="KW-0812">Transmembrane</keyword>
<sequence>MGAPEATATDHPIEGPSNSSSSTPLLRGGGDGGGGQLRSRSSRRLVIATISLSCILVVAFCCIDLLSLIAKPGPVIEHVNNGAVPVSSGRPEGVSDESSHTVVGETKGLPYPWTKNMLTWQRTGFHFQPEKNWMNDPNGPMYYNGFYHFFYQYNQKGAVWGNLVWGHAVSEDMVHWTHLPLAMVSDQWYDQNGVWSGSATLLPDGQVVMLYTGISNESAQLQNLAYPANLSDPLLIDWVKYPGNPIIDPPKGIDKEDFRDPTTAWRTSEGKWRITIGSKAGRTGLAFVYETEDFKTYRLLPELLHSASETGMWECIDFFPVSINSENGLDTSANGEEVKHVMKVSVQDDQRDYYVIGTYDEAANTWSPDNPAGIWIQYDYGKFYASKTFYDQKKGRRILWGWISESDSEKADLLKGWASVQSIPRTLLLDQKTGTHLLQWPVEEIEGLRLHGKEFNNIKVDAGAVIPLDVASSSQADVVAEFEVDKAALAAAELVADQEFSCADSGGAAQRGYLGPFGLLVLADLSRSEQTSLHFYISKTSGGNLKTSFCIDQSRSSEANDVNKEIYGSFVPVLEGEKLSMRILVDHSIVEGFAQGGRTCITSRVYPTRAIYQNAHIFLFNNATNASVLASVKIWPMSSTTIHPNSD</sequence>
<feature type="compositionally biased region" description="Gly residues" evidence="5">
    <location>
        <begin position="27"/>
        <end position="36"/>
    </location>
</feature>
<dbReference type="SUPFAM" id="SSF75005">
    <property type="entry name" value="Arabinanase/levansucrase/invertase"/>
    <property type="match status" value="1"/>
</dbReference>
<evidence type="ECO:0000259" key="8">
    <source>
        <dbReference type="Pfam" id="PF08244"/>
    </source>
</evidence>
<dbReference type="SMART" id="SM00640">
    <property type="entry name" value="Glyco_32"/>
    <property type="match status" value="1"/>
</dbReference>
<dbReference type="Gene3D" id="2.60.120.560">
    <property type="entry name" value="Exo-inulinase, domain 1"/>
    <property type="match status" value="1"/>
</dbReference>